<dbReference type="SUPFAM" id="SSF53187">
    <property type="entry name" value="Zn-dependent exopeptidases"/>
    <property type="match status" value="1"/>
</dbReference>
<organism evidence="8 9">
    <name type="scientific">Bifidobacterium avesanii</name>
    <dbReference type="NCBI Taxonomy" id="1798157"/>
    <lineage>
        <taxon>Bacteria</taxon>
        <taxon>Bacillati</taxon>
        <taxon>Actinomycetota</taxon>
        <taxon>Actinomycetes</taxon>
        <taxon>Bifidobacteriales</taxon>
        <taxon>Bifidobacteriaceae</taxon>
        <taxon>Bifidobacterium</taxon>
    </lineage>
</organism>
<dbReference type="EMBL" id="WHZY01000012">
    <property type="protein sequence ID" value="NEG78885.1"/>
    <property type="molecule type" value="Genomic_DNA"/>
</dbReference>
<dbReference type="Pfam" id="PF01546">
    <property type="entry name" value="Peptidase_M20"/>
    <property type="match status" value="1"/>
</dbReference>
<evidence type="ECO:0000259" key="7">
    <source>
        <dbReference type="Pfam" id="PF07687"/>
    </source>
</evidence>
<dbReference type="InterPro" id="IPR001261">
    <property type="entry name" value="ArgE/DapE_CS"/>
</dbReference>
<keyword evidence="4 8" id="KW-0378">Hydrolase</keyword>
<dbReference type="AlphaFoldDB" id="A0A7K3TIF4"/>
<name>A0A7K3TIF4_9BIFI</name>
<comment type="caution">
    <text evidence="8">The sequence shown here is derived from an EMBL/GenBank/DDBJ whole genome shotgun (WGS) entry which is preliminary data.</text>
</comment>
<dbReference type="PANTHER" id="PTHR43808">
    <property type="entry name" value="ACETYLORNITHINE DEACETYLASE"/>
    <property type="match status" value="1"/>
</dbReference>
<evidence type="ECO:0000256" key="3">
    <source>
        <dbReference type="ARBA" id="ARBA00022723"/>
    </source>
</evidence>
<evidence type="ECO:0000256" key="6">
    <source>
        <dbReference type="SAM" id="MobiDB-lite"/>
    </source>
</evidence>
<keyword evidence="5" id="KW-0862">Zinc</keyword>
<keyword evidence="9" id="KW-1185">Reference proteome</keyword>
<evidence type="ECO:0000256" key="1">
    <source>
        <dbReference type="ARBA" id="ARBA00001947"/>
    </source>
</evidence>
<dbReference type="InterPro" id="IPR050072">
    <property type="entry name" value="Peptidase_M20A"/>
</dbReference>
<protein>
    <submittedName>
        <fullName evidence="8">M20/M25/M40 family metallo-hydrolase</fullName>
    </submittedName>
</protein>
<dbReference type="GO" id="GO:0016787">
    <property type="term" value="F:hydrolase activity"/>
    <property type="evidence" value="ECO:0007669"/>
    <property type="project" value="UniProtKB-KW"/>
</dbReference>
<proteinExistence type="inferred from homology"/>
<evidence type="ECO:0000256" key="5">
    <source>
        <dbReference type="ARBA" id="ARBA00022833"/>
    </source>
</evidence>
<dbReference type="PANTHER" id="PTHR43808:SF8">
    <property type="entry name" value="PEPTIDASE M20 DIMERISATION DOMAIN-CONTAINING PROTEIN"/>
    <property type="match status" value="1"/>
</dbReference>
<dbReference type="InterPro" id="IPR011650">
    <property type="entry name" value="Peptidase_M20_dimer"/>
</dbReference>
<dbReference type="PROSITE" id="PS00758">
    <property type="entry name" value="ARGE_DAPE_CPG2_1"/>
    <property type="match status" value="1"/>
</dbReference>
<dbReference type="GO" id="GO:0046872">
    <property type="term" value="F:metal ion binding"/>
    <property type="evidence" value="ECO:0007669"/>
    <property type="project" value="UniProtKB-KW"/>
</dbReference>
<dbReference type="RefSeq" id="WP_152350610.1">
    <property type="nucleotide sequence ID" value="NZ_WBSN01000011.1"/>
</dbReference>
<dbReference type="Gene3D" id="3.30.70.360">
    <property type="match status" value="1"/>
</dbReference>
<evidence type="ECO:0000256" key="4">
    <source>
        <dbReference type="ARBA" id="ARBA00022801"/>
    </source>
</evidence>
<keyword evidence="3" id="KW-0479">Metal-binding</keyword>
<comment type="cofactor">
    <cofactor evidence="1">
        <name>Zn(2+)</name>
        <dbReference type="ChEBI" id="CHEBI:29105"/>
    </cofactor>
</comment>
<dbReference type="InterPro" id="IPR036264">
    <property type="entry name" value="Bact_exopeptidase_dim_dom"/>
</dbReference>
<dbReference type="NCBIfam" id="NF005913">
    <property type="entry name" value="PRK07906.1"/>
    <property type="match status" value="1"/>
</dbReference>
<evidence type="ECO:0000256" key="2">
    <source>
        <dbReference type="ARBA" id="ARBA00006247"/>
    </source>
</evidence>
<dbReference type="Pfam" id="PF07687">
    <property type="entry name" value="M20_dimer"/>
    <property type="match status" value="1"/>
</dbReference>
<dbReference type="Gene3D" id="1.10.150.900">
    <property type="match status" value="1"/>
</dbReference>
<dbReference type="Proteomes" id="UP000469763">
    <property type="component" value="Unassembled WGS sequence"/>
</dbReference>
<gene>
    <name evidence="8" type="ORF">GFD22_07865</name>
</gene>
<evidence type="ECO:0000313" key="9">
    <source>
        <dbReference type="Proteomes" id="UP000469763"/>
    </source>
</evidence>
<feature type="region of interest" description="Disordered" evidence="6">
    <location>
        <begin position="1"/>
        <end position="26"/>
    </location>
</feature>
<dbReference type="OrthoDB" id="7055905at2"/>
<dbReference type="Gene3D" id="3.40.630.10">
    <property type="entry name" value="Zn peptidases"/>
    <property type="match status" value="1"/>
</dbReference>
<comment type="similarity">
    <text evidence="2">Belongs to the peptidase M20A family.</text>
</comment>
<evidence type="ECO:0000313" key="8">
    <source>
        <dbReference type="EMBL" id="NEG78885.1"/>
    </source>
</evidence>
<dbReference type="SUPFAM" id="SSF55031">
    <property type="entry name" value="Bacterial exopeptidase dimerisation domain"/>
    <property type="match status" value="1"/>
</dbReference>
<reference evidence="8 9" key="1">
    <citation type="submission" date="2019-10" db="EMBL/GenBank/DDBJ databases">
        <title>Bifidobacterium from non-human primates.</title>
        <authorList>
            <person name="Modesto M."/>
        </authorList>
    </citation>
    <scope>NUCLEOTIDE SEQUENCE [LARGE SCALE GENOMIC DNA]</scope>
    <source>
        <strain evidence="8 9">TREC</strain>
    </source>
</reference>
<dbReference type="InterPro" id="IPR002933">
    <property type="entry name" value="Peptidase_M20"/>
</dbReference>
<accession>A0A7K3TIF4</accession>
<feature type="domain" description="Peptidase M20 dimerisation" evidence="7">
    <location>
        <begin position="230"/>
        <end position="360"/>
    </location>
</feature>
<sequence length="478" mass="51356">MTALHATTGDRADTTYGTGNGRAPDRHIATTETTAEAEAVAFTRRLIRFDTRNACTDSPDRCNERPAAQWAADRLAEAGIAPTIMESAPGRAIVTATLPGMDRSLPPLLIHGHLDTVPVDPAQWSVDPFGGEIRTDADGIPCVWGRGAVDMKDMVGMTLAALRSLARNGTRPRRDVRLALLPDEEAGGRYGSIWVAEHRPDIFAHVGYVVSETGGFSDQVNGRRVYYVQVGEKGTQWFRLEARGTQSHGSQINRDNAVVRIAEAACRIAAYRWPVDVNPVTRMLLDGLRSLTDSPAGSAQAVDDEAVRTLVRHAGATEPWIASSLRNTFNVSSIDADSTVNVIPATASALVDGRALPGQEEPLLRTLRSLAGDGVTVSAIHRSNGYLSDPSGALFRAAANAIHEFDPQARVLPFLSSGGTDSKAVLGVSPGAQALGFAPLRTPPAFRYIARFHGVDERVPVESLRFGERVLERFIATL</sequence>